<keyword evidence="2" id="KW-0159">Chromosome partition</keyword>
<evidence type="ECO:0000313" key="6">
    <source>
        <dbReference type="Ensembl" id="ENSOKIP00005094776.1"/>
    </source>
</evidence>
<reference evidence="6" key="2">
    <citation type="submission" date="2025-09" db="UniProtKB">
        <authorList>
            <consortium name="Ensembl"/>
        </authorList>
    </citation>
    <scope>IDENTIFICATION</scope>
</reference>
<dbReference type="Ensembl" id="ENSOKIT00005101337.1">
    <property type="protein sequence ID" value="ENSOKIP00005094776.1"/>
    <property type="gene ID" value="ENSOKIG00005038064.1"/>
</dbReference>
<comment type="subunit">
    <text evidence="2">Part of the cohesin complex which is composed of a heterodimer between a SMC1 protein (SMC1A or SMC1B) and SMC3, which are attached via their hinge domain, and RAD21 which link them at their heads, and one STAG protein.</text>
</comment>
<evidence type="ECO:0000256" key="2">
    <source>
        <dbReference type="RuleBase" id="RU369063"/>
    </source>
</evidence>
<reference evidence="6" key="1">
    <citation type="submission" date="2025-08" db="UniProtKB">
        <authorList>
            <consortium name="Ensembl"/>
        </authorList>
    </citation>
    <scope>IDENTIFICATION</scope>
</reference>
<dbReference type="PROSITE" id="PS51425">
    <property type="entry name" value="SCD"/>
    <property type="match status" value="1"/>
</dbReference>
<dbReference type="GeneTree" id="ENSGT00950000182972"/>
<keyword evidence="2" id="KW-0158">Chromosome</keyword>
<accession>A0A8C7K069</accession>
<dbReference type="Proteomes" id="UP000694557">
    <property type="component" value="Unassembled WGS sequence"/>
</dbReference>
<dbReference type="InterPro" id="IPR016024">
    <property type="entry name" value="ARM-type_fold"/>
</dbReference>
<organism evidence="6 7">
    <name type="scientific">Oncorhynchus kisutch</name>
    <name type="common">Coho salmon</name>
    <name type="synonym">Salmo kisutch</name>
    <dbReference type="NCBI Taxonomy" id="8019"/>
    <lineage>
        <taxon>Eukaryota</taxon>
        <taxon>Metazoa</taxon>
        <taxon>Chordata</taxon>
        <taxon>Craniata</taxon>
        <taxon>Vertebrata</taxon>
        <taxon>Euteleostomi</taxon>
        <taxon>Actinopterygii</taxon>
        <taxon>Neopterygii</taxon>
        <taxon>Teleostei</taxon>
        <taxon>Protacanthopterygii</taxon>
        <taxon>Salmoniformes</taxon>
        <taxon>Salmonidae</taxon>
        <taxon>Salmoninae</taxon>
        <taxon>Oncorhynchus</taxon>
    </lineage>
</organism>
<evidence type="ECO:0000256" key="1">
    <source>
        <dbReference type="ARBA" id="ARBA00005486"/>
    </source>
</evidence>
<keyword evidence="7" id="KW-1185">Reference proteome</keyword>
<keyword evidence="3" id="KW-0175">Coiled coil</keyword>
<dbReference type="AlphaFoldDB" id="A0A8C7K069"/>
<feature type="compositionally biased region" description="Low complexity" evidence="4">
    <location>
        <begin position="1041"/>
        <end position="1056"/>
    </location>
</feature>
<keyword evidence="2" id="KW-0132">Cell division</keyword>
<evidence type="ECO:0000313" key="7">
    <source>
        <dbReference type="Proteomes" id="UP000694557"/>
    </source>
</evidence>
<dbReference type="GO" id="GO:0051301">
    <property type="term" value="P:cell division"/>
    <property type="evidence" value="ECO:0007669"/>
    <property type="project" value="UniProtKB-UniRule"/>
</dbReference>
<dbReference type="SUPFAM" id="SSF48371">
    <property type="entry name" value="ARM repeat"/>
    <property type="match status" value="1"/>
</dbReference>
<dbReference type="GO" id="GO:0007059">
    <property type="term" value="P:chromosome segregation"/>
    <property type="evidence" value="ECO:0007669"/>
    <property type="project" value="UniProtKB-KW"/>
</dbReference>
<gene>
    <name evidence="6" type="primary">STAG2</name>
    <name evidence="6" type="synonym">LOC109879201</name>
</gene>
<comment type="subcellular location">
    <subcellularLocation>
        <location evidence="2">Nucleus</location>
    </subcellularLocation>
    <subcellularLocation>
        <location evidence="2">Chromosome</location>
    </subcellularLocation>
    <subcellularLocation>
        <location evidence="2">Chromosome</location>
        <location evidence="2">Centromere</location>
    </subcellularLocation>
</comment>
<dbReference type="GO" id="GO:0007062">
    <property type="term" value="P:sister chromatid cohesion"/>
    <property type="evidence" value="ECO:0007669"/>
    <property type="project" value="UniProtKB-UniRule"/>
</dbReference>
<dbReference type="PANTHER" id="PTHR11199">
    <property type="entry name" value="STROMAL ANTIGEN"/>
    <property type="match status" value="1"/>
</dbReference>
<dbReference type="GO" id="GO:0008278">
    <property type="term" value="C:cohesin complex"/>
    <property type="evidence" value="ECO:0007669"/>
    <property type="project" value="UniProtKB-UniRule"/>
</dbReference>
<keyword evidence="2" id="KW-0131">Cell cycle</keyword>
<evidence type="ECO:0000256" key="3">
    <source>
        <dbReference type="SAM" id="Coils"/>
    </source>
</evidence>
<feature type="coiled-coil region" evidence="3">
    <location>
        <begin position="198"/>
        <end position="251"/>
    </location>
</feature>
<keyword evidence="2" id="KW-0539">Nucleus</keyword>
<dbReference type="Pfam" id="PF24571">
    <property type="entry name" value="HEAT_SCC3-SA"/>
    <property type="match status" value="1"/>
</dbReference>
<dbReference type="PANTHER" id="PTHR11199:SF3">
    <property type="entry name" value="COHESIN SUBUNIT SA-2"/>
    <property type="match status" value="1"/>
</dbReference>
<dbReference type="InterPro" id="IPR056396">
    <property type="entry name" value="HEAT_SCC3-SA"/>
</dbReference>
<dbReference type="GO" id="GO:0000775">
    <property type="term" value="C:chromosome, centromeric region"/>
    <property type="evidence" value="ECO:0007669"/>
    <property type="project" value="UniProtKB-SubCell"/>
</dbReference>
<dbReference type="GO" id="GO:0000785">
    <property type="term" value="C:chromatin"/>
    <property type="evidence" value="ECO:0007669"/>
    <property type="project" value="UniProtKB-UniRule"/>
</dbReference>
<protein>
    <recommendedName>
        <fullName evidence="2">Cohesin subunit SA</fullName>
    </recommendedName>
    <alternativeName>
        <fullName evidence="2">SCC3 homolog</fullName>
    </alternativeName>
    <alternativeName>
        <fullName evidence="2">Stromal antigen</fullName>
    </alternativeName>
</protein>
<dbReference type="GO" id="GO:0005634">
    <property type="term" value="C:nucleus"/>
    <property type="evidence" value="ECO:0007669"/>
    <property type="project" value="UniProtKB-SubCell"/>
</dbReference>
<comment type="similarity">
    <text evidence="1 2">Belongs to the SCC3 family.</text>
</comment>
<dbReference type="Pfam" id="PF08514">
    <property type="entry name" value="STAG"/>
    <property type="match status" value="1"/>
</dbReference>
<dbReference type="InterPro" id="IPR039662">
    <property type="entry name" value="Cohesin_Scc3/SA"/>
</dbReference>
<sequence>DEPLADIEACSRGCNGGKKWKKVTGEKGKGAGRMNGHYQENGMENLMLFEVVKMGKSAMQSVVDDWIEAYKTDRDMALLDLINFFIQCSGCKGVVSGEMFRNMQNSEIIRRMTEEFDEDSGDYPLTMAGPLWKKFKGSFCEFIAVLVRQCQYSIIYDEYLMDTVISLLTGLSDSQVRAFRHTSTLAAMKLMTALVNVALNLSINMDNTQRQYETERNKMVAKRANDRLELLLQKRKELQENQDEIENMMNAIFKGVFVHRYRDAIAEIRAITIEEIGMWMKLYSDAFLNDSYLKYVGWTMHDKQGEVRLKCLTALQGLYYNRELNTRLELFTSRFKDRIVSMTLDKEYDVAVQAIKLLTLVLHSTDEVLSPEDCESVYHLVYSAHRPVAIAAGEFLFKKLFSTREPEEEGAPKRRGRQSPNANLIKTTVFFFLESELHEHAAYLVDSLWESGADLLKDWECMTSLLLDDPVPGEEALTDRQETALIEIMLCTVRQAAECHPPIGRGTGKRVMTAKEKKTQLDDRTRMTELFAVTLPPLLAKYSIDSEKVTNLLQLPQFFDLDIYTTGRLEKHLEALLRQIREIVEKHTDTEVLEACSKTYHALCNEEFTIFNRVDIARSQLVDELVDKFNRLLEDFLQEGEEPDDDDAYQVLSTLKRITAFHNAHDLSQWDLFSSNFKLLNTGIENGDMPEQIVVHALQCTHYVVLWYLAKVSEGSHRKEDMVSLRKQMRMFCLMCQRYLTNVNTTVKEQAFTILCDVLLVFSHQMVSGGREQLEPLVYSPDDSLQTELLSFILHHVFIDQDDDNCSTDGQQDDEAAKIEALHKRRNLLAAYCKLIIYNVVEMNTGADIFKQYMRYYNDYGDIIKETMSKTRQIDKIQCAKTLILSLQQLFHEMMSELGTGFDRSSSAFCGIKELARRFSLTFGLDQVKTRDAIAMLHKDGIEFAFKEPSPQGEGNPPLHLAFLDILSEFSSKLMRQDKRTVHMYLERFMTFQMALQRDDCWLPLISYRNSLQAGGDDDTMSVVSGYSSRGSSVRSKKTKAATPTTAVAESSSSSTDMSWQHQSMQTPVMMPSPHLTSTMMRGPGDMRGDAKRGRDDSYIGVRRGTGLMEEDEEPIVEDVMMSSEGRMEDLNEGMDFDTMDIDLVRPLTFYYIYGFRLKKKQPFPENYVGIHKDLCQETLNINTCQVLVPCFMS</sequence>
<feature type="domain" description="SCD" evidence="5">
    <location>
        <begin position="257"/>
        <end position="342"/>
    </location>
</feature>
<feature type="region of interest" description="Disordered" evidence="4">
    <location>
        <begin position="1026"/>
        <end position="1061"/>
    </location>
</feature>
<comment type="function">
    <text evidence="2">Component of cohesin complex, a complex required for the cohesion of sister chromatids after DNA replication. The cohesin complex apparently forms a large proteinaceous ring within which sister chromatids can be trapped. At anaphase, the complex is cleaved and dissociates from chromatin, allowing sister chromatids to segregate.</text>
</comment>
<dbReference type="Pfam" id="PF21581">
    <property type="entry name" value="SCD"/>
    <property type="match status" value="1"/>
</dbReference>
<dbReference type="InterPro" id="IPR013721">
    <property type="entry name" value="STAG"/>
</dbReference>
<evidence type="ECO:0000256" key="4">
    <source>
        <dbReference type="SAM" id="MobiDB-lite"/>
    </source>
</evidence>
<dbReference type="InterPro" id="IPR020839">
    <property type="entry name" value="SCD"/>
</dbReference>
<evidence type="ECO:0000259" key="5">
    <source>
        <dbReference type="PROSITE" id="PS51425"/>
    </source>
</evidence>
<proteinExistence type="inferred from homology"/>
<name>A0A8C7K069_ONCKI</name>
<dbReference type="GO" id="GO:0003682">
    <property type="term" value="F:chromatin binding"/>
    <property type="evidence" value="ECO:0007669"/>
    <property type="project" value="TreeGrafter"/>
</dbReference>